<keyword evidence="2" id="KW-0067">ATP-binding</keyword>
<dbReference type="AlphaFoldDB" id="A0AAE1LTY7"/>
<keyword evidence="2" id="KW-0378">Hydrolase</keyword>
<comment type="caution">
    <text evidence="2">The sequence shown here is derived from an EMBL/GenBank/DDBJ whole genome shotgun (WGS) entry which is preliminary data.</text>
</comment>
<dbReference type="GO" id="GO:0004386">
    <property type="term" value="F:helicase activity"/>
    <property type="evidence" value="ECO:0007669"/>
    <property type="project" value="UniProtKB-KW"/>
</dbReference>
<keyword evidence="3" id="KW-1185">Reference proteome</keyword>
<keyword evidence="2" id="KW-0547">Nucleotide-binding</keyword>
<name>A0AAE1LTY7_9NEOP</name>
<feature type="non-terminal residue" evidence="2">
    <location>
        <position position="191"/>
    </location>
</feature>
<evidence type="ECO:0000313" key="2">
    <source>
        <dbReference type="EMBL" id="KAK3932541.1"/>
    </source>
</evidence>
<organism evidence="2 3">
    <name type="scientific">Frankliniella fusca</name>
    <dbReference type="NCBI Taxonomy" id="407009"/>
    <lineage>
        <taxon>Eukaryota</taxon>
        <taxon>Metazoa</taxon>
        <taxon>Ecdysozoa</taxon>
        <taxon>Arthropoda</taxon>
        <taxon>Hexapoda</taxon>
        <taxon>Insecta</taxon>
        <taxon>Pterygota</taxon>
        <taxon>Neoptera</taxon>
        <taxon>Paraneoptera</taxon>
        <taxon>Thysanoptera</taxon>
        <taxon>Terebrantia</taxon>
        <taxon>Thripoidea</taxon>
        <taxon>Thripidae</taxon>
        <taxon>Frankliniella</taxon>
    </lineage>
</organism>
<gene>
    <name evidence="2" type="ORF">KUF71_013000</name>
</gene>
<evidence type="ECO:0000313" key="3">
    <source>
        <dbReference type="Proteomes" id="UP001219518"/>
    </source>
</evidence>
<reference evidence="2" key="1">
    <citation type="submission" date="2021-07" db="EMBL/GenBank/DDBJ databases">
        <authorList>
            <person name="Catto M.A."/>
            <person name="Jacobson A."/>
            <person name="Kennedy G."/>
            <person name="Labadie P."/>
            <person name="Hunt B.G."/>
            <person name="Srinivasan R."/>
        </authorList>
    </citation>
    <scope>NUCLEOTIDE SEQUENCE</scope>
    <source>
        <strain evidence="2">PL_HMW_Pooled</strain>
        <tissue evidence="2">Head</tissue>
    </source>
</reference>
<proteinExistence type="predicted"/>
<protein>
    <submittedName>
        <fullName evidence="2">ATP-dependent DNA helicase MPH1</fullName>
    </submittedName>
</protein>
<dbReference type="Proteomes" id="UP001219518">
    <property type="component" value="Unassembled WGS sequence"/>
</dbReference>
<accession>A0AAE1LTY7</accession>
<dbReference type="EMBL" id="JAHWGI010001437">
    <property type="protein sequence ID" value="KAK3932541.1"/>
    <property type="molecule type" value="Genomic_DNA"/>
</dbReference>
<evidence type="ECO:0000256" key="1">
    <source>
        <dbReference type="SAM" id="MobiDB-lite"/>
    </source>
</evidence>
<keyword evidence="2" id="KW-0347">Helicase</keyword>
<feature type="non-terminal residue" evidence="2">
    <location>
        <position position="1"/>
    </location>
</feature>
<sequence>RGSVHCCVRQRQANIAKAIEVENKENQPTGSTREKQRRRQAEKSLHAESSVEMEMIPVSAVRVEGDEEDEWLHPWSRLVRATSRQIAAMRTELRMPLPVFNKNDLRRYRMYESGSVLLELLSSGDDWAAQMLWQLLQLDGAARCELDAVEGRALRRPPLASCPELLHALAVGLSAASAASGAGASDLTPLA</sequence>
<feature type="region of interest" description="Disordered" evidence="1">
    <location>
        <begin position="21"/>
        <end position="49"/>
    </location>
</feature>
<reference evidence="2" key="2">
    <citation type="journal article" date="2023" name="BMC Genomics">
        <title>Pest status, molecular evolution, and epigenetic factors derived from the genome assembly of Frankliniella fusca, a thysanopteran phytovirus vector.</title>
        <authorList>
            <person name="Catto M.A."/>
            <person name="Labadie P.E."/>
            <person name="Jacobson A.L."/>
            <person name="Kennedy G.G."/>
            <person name="Srinivasan R."/>
            <person name="Hunt B.G."/>
        </authorList>
    </citation>
    <scope>NUCLEOTIDE SEQUENCE</scope>
    <source>
        <strain evidence="2">PL_HMW_Pooled</strain>
    </source>
</reference>